<dbReference type="EMBL" id="RQZF01000005">
    <property type="protein sequence ID" value="RRC95301.1"/>
    <property type="molecule type" value="Genomic_DNA"/>
</dbReference>
<dbReference type="OrthoDB" id="6047269at2"/>
<keyword evidence="2" id="KW-1185">Reference proteome</keyword>
<comment type="caution">
    <text evidence="1">The sequence shown here is derived from an EMBL/GenBank/DDBJ whole genome shotgun (WGS) entry which is preliminary data.</text>
</comment>
<proteinExistence type="predicted"/>
<organism evidence="1 2">
    <name type="scientific">Schaalia canis</name>
    <dbReference type="NCBI Taxonomy" id="100469"/>
    <lineage>
        <taxon>Bacteria</taxon>
        <taxon>Bacillati</taxon>
        <taxon>Actinomycetota</taxon>
        <taxon>Actinomycetes</taxon>
        <taxon>Actinomycetales</taxon>
        <taxon>Actinomycetaceae</taxon>
        <taxon>Schaalia</taxon>
    </lineage>
</organism>
<evidence type="ECO:0000313" key="1">
    <source>
        <dbReference type="EMBL" id="RRC95301.1"/>
    </source>
</evidence>
<protein>
    <submittedName>
        <fullName evidence="1">Uncharacterized protein</fullName>
    </submittedName>
</protein>
<evidence type="ECO:0000313" key="2">
    <source>
        <dbReference type="Proteomes" id="UP000280444"/>
    </source>
</evidence>
<dbReference type="AlphaFoldDB" id="A0A3P1SDB5"/>
<dbReference type="Proteomes" id="UP000280444">
    <property type="component" value="Unassembled WGS sequence"/>
</dbReference>
<name>A0A3P1SDB5_9ACTO</name>
<gene>
    <name evidence="1" type="ORF">EII11_06620</name>
</gene>
<sequence length="251" mass="28552">MGVFGWLRRRREPSKYELLGRYTYGRRPIRPVEGELPAGEPVPDEWRRLPVLAPNERAELMISLMRQTVGEVLPQTLAYLETHCSDAELAVSDGRYSVVYTVRTESGRDRYYGGGNPLQPSWPDELVVGGIRQVRGVWDKVLKCFYEQTHDGFYVFMSHGLGLIDLNQVHCLGDYYPGEPGQERFSGSYTFYSHVTGGYLALDIDGPQPGRADMWWGDSEPELDVDFWRYLDEQTVGGFNPPEVAHLLKGV</sequence>
<reference evidence="1 2" key="1">
    <citation type="submission" date="2018-11" db="EMBL/GenBank/DDBJ databases">
        <title>Genomes From Bacteria Associated with the Canine Oral Cavity: a Test Case for Automated Genome-Based Taxonomic Assignment.</title>
        <authorList>
            <person name="Coil D.A."/>
            <person name="Jospin G."/>
            <person name="Darling A.E."/>
            <person name="Wallis C."/>
            <person name="Davis I.J."/>
            <person name="Harris S."/>
            <person name="Eisen J.A."/>
            <person name="Holcombe L.J."/>
            <person name="O'Flynn C."/>
        </authorList>
    </citation>
    <scope>NUCLEOTIDE SEQUENCE [LARGE SCALE GENOMIC DNA]</scope>
    <source>
        <strain evidence="1 2">OH770</strain>
    </source>
</reference>
<accession>A0A3P1SDB5</accession>
<dbReference type="RefSeq" id="WP_124870457.1">
    <property type="nucleotide sequence ID" value="NZ_RQZF01000005.1"/>
</dbReference>